<comment type="caution">
    <text evidence="2">The sequence shown here is derived from an EMBL/GenBank/DDBJ whole genome shotgun (WGS) entry which is preliminary data.</text>
</comment>
<feature type="region of interest" description="Disordered" evidence="1">
    <location>
        <begin position="44"/>
        <end position="66"/>
    </location>
</feature>
<dbReference type="PANTHER" id="PTHR47481">
    <property type="match status" value="1"/>
</dbReference>
<proteinExistence type="predicted"/>
<organism evidence="2 3">
    <name type="scientific">Stylosanthes scabra</name>
    <dbReference type="NCBI Taxonomy" id="79078"/>
    <lineage>
        <taxon>Eukaryota</taxon>
        <taxon>Viridiplantae</taxon>
        <taxon>Streptophyta</taxon>
        <taxon>Embryophyta</taxon>
        <taxon>Tracheophyta</taxon>
        <taxon>Spermatophyta</taxon>
        <taxon>Magnoliopsida</taxon>
        <taxon>eudicotyledons</taxon>
        <taxon>Gunneridae</taxon>
        <taxon>Pentapetalae</taxon>
        <taxon>rosids</taxon>
        <taxon>fabids</taxon>
        <taxon>Fabales</taxon>
        <taxon>Fabaceae</taxon>
        <taxon>Papilionoideae</taxon>
        <taxon>50 kb inversion clade</taxon>
        <taxon>dalbergioids sensu lato</taxon>
        <taxon>Dalbergieae</taxon>
        <taxon>Pterocarpus clade</taxon>
        <taxon>Stylosanthes</taxon>
    </lineage>
</organism>
<sequence length="184" mass="20148">MGRFGSITVPEAEAFLIAFDEMLNRTKTPTQPLPVANFTQQNYYSNDRGGGCRGRGAGRFQRGGRNSWQAPRTLCQICGRGGHGAYNCYFRFDQNYTPSTTQQAPSAPIPYSNSTPPPPPTSFHQPRAYVTAPPQLSDSVWYPDSGASHHVTNDLTNFTTAQPATNPNDQLIVGYTRPPSPGNH</sequence>
<dbReference type="PANTHER" id="PTHR47481:SF22">
    <property type="entry name" value="RETROTRANSPOSON GAG DOMAIN-CONTAINING PROTEIN"/>
    <property type="match status" value="1"/>
</dbReference>
<name>A0ABU6YA17_9FABA</name>
<feature type="compositionally biased region" description="Gly residues" evidence="1">
    <location>
        <begin position="48"/>
        <end position="57"/>
    </location>
</feature>
<dbReference type="Proteomes" id="UP001341840">
    <property type="component" value="Unassembled WGS sequence"/>
</dbReference>
<protein>
    <recommendedName>
        <fullName evidence="4">CCHC-type domain-containing protein</fullName>
    </recommendedName>
</protein>
<gene>
    <name evidence="2" type="ORF">PIB30_118604</name>
</gene>
<keyword evidence="3" id="KW-1185">Reference proteome</keyword>
<feature type="region of interest" description="Disordered" evidence="1">
    <location>
        <begin position="99"/>
        <end position="127"/>
    </location>
</feature>
<dbReference type="EMBL" id="JASCZI010241715">
    <property type="protein sequence ID" value="MED6205623.1"/>
    <property type="molecule type" value="Genomic_DNA"/>
</dbReference>
<evidence type="ECO:0000256" key="1">
    <source>
        <dbReference type="SAM" id="MobiDB-lite"/>
    </source>
</evidence>
<accession>A0ABU6YA17</accession>
<evidence type="ECO:0000313" key="3">
    <source>
        <dbReference type="Proteomes" id="UP001341840"/>
    </source>
</evidence>
<evidence type="ECO:0000313" key="2">
    <source>
        <dbReference type="EMBL" id="MED6205623.1"/>
    </source>
</evidence>
<evidence type="ECO:0008006" key="4">
    <source>
        <dbReference type="Google" id="ProtNLM"/>
    </source>
</evidence>
<feature type="region of interest" description="Disordered" evidence="1">
    <location>
        <begin position="160"/>
        <end position="184"/>
    </location>
</feature>
<feature type="compositionally biased region" description="Polar residues" evidence="1">
    <location>
        <begin position="160"/>
        <end position="169"/>
    </location>
</feature>
<reference evidence="2 3" key="1">
    <citation type="journal article" date="2023" name="Plants (Basel)">
        <title>Bridging the Gap: Combining Genomics and Transcriptomics Approaches to Understand Stylosanthes scabra, an Orphan Legume from the Brazilian Caatinga.</title>
        <authorList>
            <person name="Ferreira-Neto J.R.C."/>
            <person name="da Silva M.D."/>
            <person name="Binneck E."/>
            <person name="de Melo N.F."/>
            <person name="da Silva R.H."/>
            <person name="de Melo A.L.T.M."/>
            <person name="Pandolfi V."/>
            <person name="Bustamante F.O."/>
            <person name="Brasileiro-Vidal A.C."/>
            <person name="Benko-Iseppon A.M."/>
        </authorList>
    </citation>
    <scope>NUCLEOTIDE SEQUENCE [LARGE SCALE GENOMIC DNA]</scope>
    <source>
        <tissue evidence="2">Leaves</tissue>
    </source>
</reference>